<dbReference type="AlphaFoldDB" id="A0A2T4LNV5"/>
<dbReference type="SUPFAM" id="SSF50891">
    <property type="entry name" value="Cyclophilin-like"/>
    <property type="match status" value="1"/>
</dbReference>
<keyword evidence="3" id="KW-0067">ATP-binding</keyword>
<dbReference type="InterPro" id="IPR029000">
    <property type="entry name" value="Cyclophilin-like_dom_sf"/>
</dbReference>
<dbReference type="GO" id="GO:0016787">
    <property type="term" value="F:hydrolase activity"/>
    <property type="evidence" value="ECO:0007669"/>
    <property type="project" value="UniProtKB-KW"/>
</dbReference>
<evidence type="ECO:0000259" key="5">
    <source>
        <dbReference type="SMART" id="SM00796"/>
    </source>
</evidence>
<dbReference type="Proteomes" id="UP000241208">
    <property type="component" value="Unassembled WGS sequence"/>
</dbReference>
<feature type="region of interest" description="Disordered" evidence="4">
    <location>
        <begin position="93"/>
        <end position="113"/>
    </location>
</feature>
<dbReference type="GO" id="GO:0005524">
    <property type="term" value="F:ATP binding"/>
    <property type="evidence" value="ECO:0007669"/>
    <property type="project" value="UniProtKB-KW"/>
</dbReference>
<accession>A0A2T4LNV5</accession>
<dbReference type="InterPro" id="IPR010016">
    <property type="entry name" value="PxpB"/>
</dbReference>
<keyword evidence="2 6" id="KW-0378">Hydrolase</keyword>
<evidence type="ECO:0000256" key="4">
    <source>
        <dbReference type="SAM" id="MobiDB-lite"/>
    </source>
</evidence>
<evidence type="ECO:0000313" key="6">
    <source>
        <dbReference type="EMBL" id="PTF57570.1"/>
    </source>
</evidence>
<dbReference type="Gene3D" id="2.40.100.10">
    <property type="entry name" value="Cyclophilin-like"/>
    <property type="match status" value="1"/>
</dbReference>
<protein>
    <submittedName>
        <fullName evidence="6">Allophanate hydrolase</fullName>
    </submittedName>
</protein>
<comment type="caution">
    <text evidence="6">The sequence shown here is derived from an EMBL/GenBank/DDBJ whole genome shotgun (WGS) entry which is preliminary data.</text>
</comment>
<dbReference type="PANTHER" id="PTHR34698">
    <property type="entry name" value="5-OXOPROLINASE SUBUNIT B"/>
    <property type="match status" value="1"/>
</dbReference>
<proteinExistence type="predicted"/>
<sequence length="192" mass="21471">IMLTIDITKDKPQNIINQLQLDTLNLNNTEVNQPKKIINIPVCYGGDYGPDLEEVAAVHNLSTTQVIDLHTKEDYLIYLLSVMSGFPSLGGLSSQLHTPRRSEPRTQIPAGSVGIANNQTGLYPKSSPGGWQIIGQTPIEVFNIERQPMCLYQPGDYIHFYSITTEEFQHIVEQQSAGNYNYEGLVTLTDEY</sequence>
<evidence type="ECO:0000313" key="7">
    <source>
        <dbReference type="Proteomes" id="UP000241208"/>
    </source>
</evidence>
<dbReference type="Pfam" id="PF02682">
    <property type="entry name" value="CT_C_D"/>
    <property type="match status" value="1"/>
</dbReference>
<reference evidence="6 7" key="1">
    <citation type="journal article" date="2016" name="Front. Microbiol.">
        <title>Comprehensive Phylogenetic Analysis of Bovine Non-aureus Staphylococci Species Based on Whole-Genome Sequencing.</title>
        <authorList>
            <person name="Naushad S."/>
            <person name="Barkema H.W."/>
            <person name="Luby C."/>
            <person name="Condas L.A."/>
            <person name="Nobrega D.B."/>
            <person name="Carson D.A."/>
            <person name="De Buck J."/>
        </authorList>
    </citation>
    <scope>NUCLEOTIDE SEQUENCE [LARGE SCALE GENOMIC DNA]</scope>
    <source>
        <strain evidence="6 7">SNUC 3829</strain>
    </source>
</reference>
<organism evidence="6 7">
    <name type="scientific">Staphylococcus cohnii</name>
    <dbReference type="NCBI Taxonomy" id="29382"/>
    <lineage>
        <taxon>Bacteria</taxon>
        <taxon>Bacillati</taxon>
        <taxon>Bacillota</taxon>
        <taxon>Bacilli</taxon>
        <taxon>Bacillales</taxon>
        <taxon>Staphylococcaceae</taxon>
        <taxon>Staphylococcus</taxon>
        <taxon>Staphylococcus cohnii species complex</taxon>
    </lineage>
</organism>
<dbReference type="RefSeq" id="WP_107523804.1">
    <property type="nucleotide sequence ID" value="NZ_PYZR01000363.1"/>
</dbReference>
<dbReference type="NCBIfam" id="TIGR00370">
    <property type="entry name" value="5-oxoprolinase subunit PxpB"/>
    <property type="match status" value="1"/>
</dbReference>
<evidence type="ECO:0000256" key="1">
    <source>
        <dbReference type="ARBA" id="ARBA00022741"/>
    </source>
</evidence>
<dbReference type="PANTHER" id="PTHR34698:SF2">
    <property type="entry name" value="5-OXOPROLINASE SUBUNIT B"/>
    <property type="match status" value="1"/>
</dbReference>
<evidence type="ECO:0000256" key="3">
    <source>
        <dbReference type="ARBA" id="ARBA00022840"/>
    </source>
</evidence>
<keyword evidence="1" id="KW-0547">Nucleotide-binding</keyword>
<dbReference type="SMART" id="SM00796">
    <property type="entry name" value="AHS1"/>
    <property type="match status" value="1"/>
</dbReference>
<evidence type="ECO:0000256" key="2">
    <source>
        <dbReference type="ARBA" id="ARBA00022801"/>
    </source>
</evidence>
<dbReference type="EMBL" id="PYZR01000363">
    <property type="protein sequence ID" value="PTF57570.1"/>
    <property type="molecule type" value="Genomic_DNA"/>
</dbReference>
<feature type="non-terminal residue" evidence="6">
    <location>
        <position position="1"/>
    </location>
</feature>
<gene>
    <name evidence="6" type="ORF">BUY34_13605</name>
</gene>
<name>A0A2T4LNV5_9STAP</name>
<dbReference type="InterPro" id="IPR003833">
    <property type="entry name" value="CT_C_D"/>
</dbReference>
<feature type="domain" description="Carboxyltransferase" evidence="5">
    <location>
        <begin position="1"/>
        <end position="152"/>
    </location>
</feature>